<dbReference type="EMBL" id="DF143905">
    <property type="protein sequence ID" value="GAA54589.1"/>
    <property type="molecule type" value="Genomic_DNA"/>
</dbReference>
<proteinExistence type="predicted"/>
<evidence type="ECO:0000313" key="3">
    <source>
        <dbReference type="Proteomes" id="UP000008909"/>
    </source>
</evidence>
<gene>
    <name evidence="2" type="ORF">CLF_104026</name>
</gene>
<evidence type="ECO:0000256" key="1">
    <source>
        <dbReference type="SAM" id="MobiDB-lite"/>
    </source>
</evidence>
<name>G7YNQ8_CLOSI</name>
<protein>
    <submittedName>
        <fullName evidence="2">Uncharacterized protein</fullName>
    </submittedName>
</protein>
<organism evidence="2 3">
    <name type="scientific">Clonorchis sinensis</name>
    <name type="common">Chinese liver fluke</name>
    <dbReference type="NCBI Taxonomy" id="79923"/>
    <lineage>
        <taxon>Eukaryota</taxon>
        <taxon>Metazoa</taxon>
        <taxon>Spiralia</taxon>
        <taxon>Lophotrochozoa</taxon>
        <taxon>Platyhelminthes</taxon>
        <taxon>Trematoda</taxon>
        <taxon>Digenea</taxon>
        <taxon>Opisthorchiida</taxon>
        <taxon>Opisthorchiata</taxon>
        <taxon>Opisthorchiidae</taxon>
        <taxon>Clonorchis</taxon>
    </lineage>
</organism>
<accession>G7YNQ8</accession>
<reference evidence="2" key="1">
    <citation type="journal article" date="2011" name="Genome Biol.">
        <title>The draft genome of the carcinogenic human liver fluke Clonorchis sinensis.</title>
        <authorList>
            <person name="Wang X."/>
            <person name="Chen W."/>
            <person name="Huang Y."/>
            <person name="Sun J."/>
            <person name="Men J."/>
            <person name="Liu H."/>
            <person name="Luo F."/>
            <person name="Guo L."/>
            <person name="Lv X."/>
            <person name="Deng C."/>
            <person name="Zhou C."/>
            <person name="Fan Y."/>
            <person name="Li X."/>
            <person name="Huang L."/>
            <person name="Hu Y."/>
            <person name="Liang C."/>
            <person name="Hu X."/>
            <person name="Xu J."/>
            <person name="Yu X."/>
        </authorList>
    </citation>
    <scope>NUCLEOTIDE SEQUENCE [LARGE SCALE GENOMIC DNA]</scope>
    <source>
        <strain evidence="2">Henan</strain>
    </source>
</reference>
<dbReference type="AlphaFoldDB" id="G7YNQ8"/>
<keyword evidence="3" id="KW-1185">Reference proteome</keyword>
<evidence type="ECO:0000313" key="2">
    <source>
        <dbReference type="EMBL" id="GAA54589.1"/>
    </source>
</evidence>
<dbReference type="Proteomes" id="UP000008909">
    <property type="component" value="Unassembled WGS sequence"/>
</dbReference>
<reference key="2">
    <citation type="submission" date="2011-10" db="EMBL/GenBank/DDBJ databases">
        <title>The genome and transcriptome sequence of Clonorchis sinensis provide insights into the carcinogenic liver fluke.</title>
        <authorList>
            <person name="Wang X."/>
            <person name="Huang Y."/>
            <person name="Chen W."/>
            <person name="Liu H."/>
            <person name="Guo L."/>
            <person name="Chen Y."/>
            <person name="Luo F."/>
            <person name="Zhou W."/>
            <person name="Sun J."/>
            <person name="Mao Q."/>
            <person name="Liang P."/>
            <person name="Zhou C."/>
            <person name="Tian Y."/>
            <person name="Men J."/>
            <person name="Lv X."/>
            <person name="Huang L."/>
            <person name="Zhou J."/>
            <person name="Hu Y."/>
            <person name="Li R."/>
            <person name="Zhang F."/>
            <person name="Lei H."/>
            <person name="Li X."/>
            <person name="Hu X."/>
            <person name="Liang C."/>
            <person name="Xu J."/>
            <person name="Wu Z."/>
            <person name="Yu X."/>
        </authorList>
    </citation>
    <scope>NUCLEOTIDE SEQUENCE</scope>
    <source>
        <strain>Henan</strain>
    </source>
</reference>
<feature type="region of interest" description="Disordered" evidence="1">
    <location>
        <begin position="216"/>
        <end position="247"/>
    </location>
</feature>
<sequence length="247" mass="27472">MLYSECSLMIMPDGMPPTNWDNIIIIPLRFVGEKCIPKDGMNLISPSKNTSALSTSSKCALVGPKEIPAPGWPQFFTIPLQILTKTKSPNDSPNTFMYEDVRGPKYDVAMTVQYAEPLAAIEIRIPSPQCALNTFKQRPVKLQLRGKGKSGRGHRQKAYPTKSTFHGRLEILEFKCQCFLNACRRRKAAVFRVVLSCQYPSASMSSGGDQVKAFGVHGSRQPLNDENKTNTGNLGERFEPVYQSVKP</sequence>